<accession>A0A096CTQ1</accession>
<evidence type="ECO:0000313" key="1">
    <source>
        <dbReference type="EMBL" id="KGF48684.1"/>
    </source>
</evidence>
<dbReference type="AlphaFoldDB" id="A0A096CTQ1"/>
<sequence>MSKTTTIWNEEREQFLKENYAYKTNGNLANRLGISVPSVKKKAYELGLKKVCAKRKIHSALEANVLKMSELNSYRSIADKLDISLSSVKTIVNKATTNGYKKRSKEATKKIMSEARIRLIKKERARAIFGLNPKTKLKVFPNKQKYRMRDRLKRCRYDVDRNSIDVFIDDETRRHDSIEHEAQKLGFNIILPVKEYYSIDFVSENGEAEKQIAEEFTRNYRYK</sequence>
<dbReference type="RefSeq" id="WP_025876624.1">
    <property type="nucleotide sequence ID" value="NZ_JRNR01000080.1"/>
</dbReference>
<dbReference type="Proteomes" id="UP000029538">
    <property type="component" value="Unassembled WGS sequence"/>
</dbReference>
<dbReference type="EMBL" id="JRNR01000080">
    <property type="protein sequence ID" value="KGF48684.1"/>
    <property type="molecule type" value="Genomic_DNA"/>
</dbReference>
<protein>
    <submittedName>
        <fullName evidence="1">Uncharacterized protein</fullName>
    </submittedName>
</protein>
<gene>
    <name evidence="1" type="ORF">HMPREF0654_08120</name>
</gene>
<reference evidence="1 2" key="1">
    <citation type="submission" date="2014-07" db="EMBL/GenBank/DDBJ databases">
        <authorList>
            <person name="McCorrison J."/>
            <person name="Sanka R."/>
            <person name="Torralba M."/>
            <person name="Gillis M."/>
            <person name="Haft D.H."/>
            <person name="Methe B."/>
            <person name="Sutton G."/>
            <person name="Nelson K.E."/>
        </authorList>
    </citation>
    <scope>NUCLEOTIDE SEQUENCE [LARGE SCALE GENOMIC DNA]</scope>
    <source>
        <strain evidence="1 2">DNF00882</strain>
    </source>
</reference>
<organism evidence="1 2">
    <name type="scientific">Prevotella disiens DNF00882</name>
    <dbReference type="NCBI Taxonomy" id="1401075"/>
    <lineage>
        <taxon>Bacteria</taxon>
        <taxon>Pseudomonadati</taxon>
        <taxon>Bacteroidota</taxon>
        <taxon>Bacteroidia</taxon>
        <taxon>Bacteroidales</taxon>
        <taxon>Prevotellaceae</taxon>
        <taxon>Prevotella</taxon>
    </lineage>
</organism>
<proteinExistence type="predicted"/>
<name>A0A096CTQ1_9BACT</name>
<evidence type="ECO:0000313" key="2">
    <source>
        <dbReference type="Proteomes" id="UP000029538"/>
    </source>
</evidence>
<comment type="caution">
    <text evidence="1">The sequence shown here is derived from an EMBL/GenBank/DDBJ whole genome shotgun (WGS) entry which is preliminary data.</text>
</comment>